<evidence type="ECO:0000256" key="1">
    <source>
        <dbReference type="ARBA" id="ARBA00001974"/>
    </source>
</evidence>
<dbReference type="Pfam" id="PF00890">
    <property type="entry name" value="FAD_binding_2"/>
    <property type="match status" value="1"/>
</dbReference>
<dbReference type="InterPro" id="IPR036188">
    <property type="entry name" value="FAD/NAD-bd_sf"/>
</dbReference>
<evidence type="ECO:0000256" key="4">
    <source>
        <dbReference type="ARBA" id="ARBA00023002"/>
    </source>
</evidence>
<dbReference type="STRING" id="675635.Psed_2593"/>
<keyword evidence="2" id="KW-0285">Flavoprotein</keyword>
<dbReference type="OrthoDB" id="9813348at2"/>
<dbReference type="Proteomes" id="UP000007809">
    <property type="component" value="Chromosome"/>
</dbReference>
<dbReference type="PANTHER" id="PTHR43400">
    <property type="entry name" value="FUMARATE REDUCTASE"/>
    <property type="match status" value="1"/>
</dbReference>
<dbReference type="RefSeq" id="WP_013674720.1">
    <property type="nucleotide sequence ID" value="NC_015312.1"/>
</dbReference>
<sequence>MRVWTGDLAREHDMVVVGAGAIGLTAALVAADAGARVAVLEKAPYLGGTSAVSGGMFWIPMNTRMAALGLTDDREDALRYLRAVTAGRTADDVLAALVDRGPEMLDFLERRAGLRMAPMDNFPDYHPEWDGAHPGGRSLDPELYDITQMGELAGSLRPDLRLPFTMREYEEWRIFTRFPTEMLERRAAAGLVARGRALVAPLVAACSDAGVTLVTGCAAQRLVVEDEAVAGVVTAAGDRVPARAVVLACGGFEWSPEMVDNFLSGPVHGSCSPPHNTGDGIRMAAKAGVGLGSMREAWWGPMVLVPGDETDGAQTGTLLRFERTGPHTVIVNRNGRRFVNEAHNYNDMTKAFHLFDPGAYDFANLPAYLIFDERHLREYGFLSHRAGLPTPSWIRTAPTVAELAAQLEIDPAGLTETLDRFNEHARNGVDPDFNRGASAYDRYWGDQHAPHPALGPVETPPFYAVEVVSGVIGTKGGIVTDGEGRALDTFGDPVPGLYAAGNTTAHPMGPGYPGAGATLGPGSTMAYAAGLAAVAQLGLRPLTT</sequence>
<dbReference type="GO" id="GO:0033765">
    <property type="term" value="F:steroid dehydrogenase activity, acting on the CH-CH group of donors"/>
    <property type="evidence" value="ECO:0007669"/>
    <property type="project" value="UniProtKB-ARBA"/>
</dbReference>
<dbReference type="PANTHER" id="PTHR43400:SF10">
    <property type="entry name" value="3-OXOSTEROID 1-DEHYDROGENASE"/>
    <property type="match status" value="1"/>
</dbReference>
<dbReference type="KEGG" id="pdx:Psed_2593"/>
<evidence type="ECO:0000313" key="7">
    <source>
        <dbReference type="Proteomes" id="UP000007809"/>
    </source>
</evidence>
<dbReference type="InterPro" id="IPR050315">
    <property type="entry name" value="FAD-oxidoreductase_2"/>
</dbReference>
<dbReference type="GO" id="GO:0008202">
    <property type="term" value="P:steroid metabolic process"/>
    <property type="evidence" value="ECO:0007669"/>
    <property type="project" value="UniProtKB-ARBA"/>
</dbReference>
<dbReference type="EMBL" id="CP002593">
    <property type="protein sequence ID" value="AEA24796.1"/>
    <property type="molecule type" value="Genomic_DNA"/>
</dbReference>
<dbReference type="SUPFAM" id="SSF51905">
    <property type="entry name" value="FAD/NAD(P)-binding domain"/>
    <property type="match status" value="1"/>
</dbReference>
<proteinExistence type="predicted"/>
<protein>
    <submittedName>
        <fullName evidence="6">Fumarate reductase/succinate dehydrogenase flavoprotein domain protein</fullName>
    </submittedName>
</protein>
<dbReference type="SUPFAM" id="SSF56425">
    <property type="entry name" value="Succinate dehydrogenase/fumarate reductase flavoprotein, catalytic domain"/>
    <property type="match status" value="1"/>
</dbReference>
<dbReference type="InterPro" id="IPR027477">
    <property type="entry name" value="Succ_DH/fumarate_Rdtase_cat_sf"/>
</dbReference>
<keyword evidence="3" id="KW-0274">FAD</keyword>
<name>F4CZ92_PSEUX</name>
<dbReference type="Gene3D" id="3.50.50.60">
    <property type="entry name" value="FAD/NAD(P)-binding domain"/>
    <property type="match status" value="2"/>
</dbReference>
<evidence type="ECO:0000259" key="5">
    <source>
        <dbReference type="Pfam" id="PF00890"/>
    </source>
</evidence>
<gene>
    <name evidence="6" type="ordered locus">Psed_2593</name>
</gene>
<keyword evidence="4" id="KW-0560">Oxidoreductase</keyword>
<accession>F4CZ92</accession>
<dbReference type="InterPro" id="IPR003953">
    <property type="entry name" value="FAD-dep_OxRdtase_2_FAD-bd"/>
</dbReference>
<keyword evidence="7" id="KW-1185">Reference proteome</keyword>
<evidence type="ECO:0000256" key="3">
    <source>
        <dbReference type="ARBA" id="ARBA00022827"/>
    </source>
</evidence>
<comment type="cofactor">
    <cofactor evidence="1">
        <name>FAD</name>
        <dbReference type="ChEBI" id="CHEBI:57692"/>
    </cofactor>
</comment>
<reference evidence="6 7" key="1">
    <citation type="journal article" date="2011" name="J. Bacteriol.">
        <title>Genome sequence of the 1,4-dioxane-degrading Pseudonocardia dioxanivorans strain CB1190.</title>
        <authorList>
            <person name="Sales C.M."/>
            <person name="Mahendra S."/>
            <person name="Grostern A."/>
            <person name="Parales R.E."/>
            <person name="Goodwin L.A."/>
            <person name="Woyke T."/>
            <person name="Nolan M."/>
            <person name="Lapidus A."/>
            <person name="Chertkov O."/>
            <person name="Ovchinnikova G."/>
            <person name="Sczyrba A."/>
            <person name="Alvarez-Cohen L."/>
        </authorList>
    </citation>
    <scope>NUCLEOTIDE SEQUENCE [LARGE SCALE GENOMIC DNA]</scope>
    <source>
        <strain evidence="7">ATCC 55486 / DSM 44775 / JCM 13855 / CB1190</strain>
    </source>
</reference>
<evidence type="ECO:0000256" key="2">
    <source>
        <dbReference type="ARBA" id="ARBA00022630"/>
    </source>
</evidence>
<feature type="domain" description="FAD-dependent oxidoreductase 2 FAD-binding" evidence="5">
    <location>
        <begin position="13"/>
        <end position="519"/>
    </location>
</feature>
<dbReference type="eggNOG" id="COG1053">
    <property type="taxonomic scope" value="Bacteria"/>
</dbReference>
<dbReference type="AlphaFoldDB" id="F4CZ92"/>
<evidence type="ECO:0000313" key="6">
    <source>
        <dbReference type="EMBL" id="AEA24796.1"/>
    </source>
</evidence>
<organism evidence="6 7">
    <name type="scientific">Pseudonocardia dioxanivorans (strain ATCC 55486 / DSM 44775 / JCM 13855 / CB1190)</name>
    <dbReference type="NCBI Taxonomy" id="675635"/>
    <lineage>
        <taxon>Bacteria</taxon>
        <taxon>Bacillati</taxon>
        <taxon>Actinomycetota</taxon>
        <taxon>Actinomycetes</taxon>
        <taxon>Pseudonocardiales</taxon>
        <taxon>Pseudonocardiaceae</taxon>
        <taxon>Pseudonocardia</taxon>
    </lineage>
</organism>
<dbReference type="HOGENOM" id="CLU_011398_4_3_11"/>